<reference evidence="2" key="1">
    <citation type="journal article" date="2010" name="Stand. Genomic Sci.">
        <title>Complete genome sequence of 'Thermobaculum terrenum' type strain (YNP1).</title>
        <authorList>
            <person name="Kiss H."/>
            <person name="Cleland D."/>
            <person name="Lapidus A."/>
            <person name="Lucas S."/>
            <person name="Glavina Del Rio T."/>
            <person name="Nolan M."/>
            <person name="Tice H."/>
            <person name="Han C."/>
            <person name="Goodwin L."/>
            <person name="Pitluck S."/>
            <person name="Liolios K."/>
            <person name="Ivanova N."/>
            <person name="Mavromatis K."/>
            <person name="Ovchinnikova G."/>
            <person name="Pati A."/>
            <person name="Chen A."/>
            <person name="Palaniappan K."/>
            <person name="Land M."/>
            <person name="Hauser L."/>
            <person name="Chang Y."/>
            <person name="Jeffries C."/>
            <person name="Lu M."/>
            <person name="Brettin T."/>
            <person name="Detter J."/>
            <person name="Goker M."/>
            <person name="Tindall B."/>
            <person name="Beck B."/>
            <person name="McDermott T."/>
            <person name="Woyke T."/>
            <person name="Bristow J."/>
            <person name="Eisen J."/>
            <person name="Markowitz V."/>
            <person name="Hugenholtz P."/>
            <person name="Kyrpides N."/>
            <person name="Klenk H."/>
            <person name="Cheng J."/>
        </authorList>
    </citation>
    <scope>NUCLEOTIDE SEQUENCE [LARGE SCALE GENOMIC DNA]</scope>
    <source>
        <strain evidence="2">ATCC BAA-798 / YNP1</strain>
    </source>
</reference>
<dbReference type="InterPro" id="IPR027417">
    <property type="entry name" value="P-loop_NTPase"/>
</dbReference>
<dbReference type="EMBL" id="CP001826">
    <property type="protein sequence ID" value="ACZ42796.1"/>
    <property type="molecule type" value="Genomic_DNA"/>
</dbReference>
<dbReference type="eggNOG" id="ENOG502ZAXN">
    <property type="taxonomic scope" value="Bacteria"/>
</dbReference>
<organism evidence="1 2">
    <name type="scientific">Thermobaculum terrenum (strain ATCC BAA-798 / CCMEE 7001 / YNP1)</name>
    <dbReference type="NCBI Taxonomy" id="525904"/>
    <lineage>
        <taxon>Bacteria</taxon>
        <taxon>Bacillati</taxon>
        <taxon>Chloroflexota</taxon>
        <taxon>Chloroflexia</taxon>
        <taxon>Candidatus Thermobaculales</taxon>
        <taxon>Candidatus Thermobaculaceae</taxon>
        <taxon>Thermobaculum</taxon>
    </lineage>
</organism>
<proteinExistence type="predicted"/>
<name>D1CGC5_THET1</name>
<evidence type="ECO:0000313" key="2">
    <source>
        <dbReference type="Proteomes" id="UP000000323"/>
    </source>
</evidence>
<evidence type="ECO:0008006" key="3">
    <source>
        <dbReference type="Google" id="ProtNLM"/>
    </source>
</evidence>
<protein>
    <recommendedName>
        <fullName evidence="3">Terminase large subunit gp17-like C-terminal domain-containing protein</fullName>
    </recommendedName>
</protein>
<dbReference type="STRING" id="525904.Tter_1890"/>
<dbReference type="Gene3D" id="3.40.50.300">
    <property type="entry name" value="P-loop containing nucleotide triphosphate hydrolases"/>
    <property type="match status" value="1"/>
</dbReference>
<dbReference type="AlphaFoldDB" id="D1CGC5"/>
<dbReference type="RefSeq" id="WP_012875827.1">
    <property type="nucleotide sequence ID" value="NC_013526.1"/>
</dbReference>
<dbReference type="Proteomes" id="UP000000323">
    <property type="component" value="Chromosome 2"/>
</dbReference>
<dbReference type="HOGENOM" id="CLU_043667_0_0_0"/>
<gene>
    <name evidence="1" type="ordered locus">Tter_1890</name>
</gene>
<dbReference type="Gene3D" id="3.30.420.240">
    <property type="match status" value="1"/>
</dbReference>
<dbReference type="KEGG" id="ttr:Tter_1890"/>
<accession>D1CGC5</accession>
<sequence>MRTRVRAIEERLGELYGATCLLCGRAHVAYVGEGEREVCTCAPCGCEGVLRALGWREGESALGVLGAVERDPAAWSLATSPAHALRPYQVDAAREILRAVERGGGDMLAVVFSRQAGKDEMLAQLLAMLLWKYRWRGGQVVVVQPTMQPQGMISRRRLLDRLPGALVRGLLRVEENMVAVGKASVTFLSASPEASARGNTASLLLVANEAQDISPDRWDAVFDPMAASTNATTIFMGTVWTSRTLLARQMRYLRQLELEVGRRRVFMVPWQEVARHVPAYGERVQARIAQLGRHHPFVRTEYCLEELSDDGGFFPPAVTERMRGDHPRQLLPTPGRTYAALLDVGGEDLAAGPSPRRDSTALTIVEVCHPEGADLQPVYRVMTRYVWTGVGQPELLPQVVHLVRDVWACRRLVVDATGLGAGLASALRRILPPRCVIPFVFTAASKSALGWDFLSICAAGRFLDHANDGSREQALFWTQVAECEYEPLPGTGQQIRWGVSGAAHDDLLMSAALVARLDAEDLRPRVARGHSRAE</sequence>
<evidence type="ECO:0000313" key="1">
    <source>
        <dbReference type="EMBL" id="ACZ42796.1"/>
    </source>
</evidence>
<keyword evidence="2" id="KW-1185">Reference proteome</keyword>